<feature type="signal peptide" evidence="9">
    <location>
        <begin position="1"/>
        <end position="18"/>
    </location>
</feature>
<gene>
    <name evidence="10" type="ORF">X798_07000</name>
</gene>
<evidence type="ECO:0000313" key="10">
    <source>
        <dbReference type="EMBL" id="OZC06018.1"/>
    </source>
</evidence>
<keyword evidence="8" id="KW-0472">Membrane</keyword>
<dbReference type="PANTHER" id="PTHR11567">
    <property type="entry name" value="ACID PHOSPHATASE-RELATED"/>
    <property type="match status" value="1"/>
</dbReference>
<dbReference type="InterPro" id="IPR033379">
    <property type="entry name" value="Acid_Pase_AS"/>
</dbReference>
<dbReference type="PANTHER" id="PTHR11567:SF211">
    <property type="entry name" value="PROSTATIC ACID PHOSPHATASE"/>
    <property type="match status" value="1"/>
</dbReference>
<organism evidence="10 11">
    <name type="scientific">Onchocerca flexuosa</name>
    <dbReference type="NCBI Taxonomy" id="387005"/>
    <lineage>
        <taxon>Eukaryota</taxon>
        <taxon>Metazoa</taxon>
        <taxon>Ecdysozoa</taxon>
        <taxon>Nematoda</taxon>
        <taxon>Chromadorea</taxon>
        <taxon>Rhabditida</taxon>
        <taxon>Spirurina</taxon>
        <taxon>Spiruromorpha</taxon>
        <taxon>Filarioidea</taxon>
        <taxon>Onchocercidae</taxon>
        <taxon>Onchocerca</taxon>
    </lineage>
</organism>
<evidence type="ECO:0000256" key="6">
    <source>
        <dbReference type="ARBA" id="ARBA00023157"/>
    </source>
</evidence>
<dbReference type="OrthoDB" id="5821688at2759"/>
<evidence type="ECO:0000256" key="1">
    <source>
        <dbReference type="ARBA" id="ARBA00000032"/>
    </source>
</evidence>
<feature type="transmembrane region" description="Helical" evidence="8">
    <location>
        <begin position="372"/>
        <end position="393"/>
    </location>
</feature>
<keyword evidence="8" id="KW-0812">Transmembrane</keyword>
<evidence type="ECO:0000256" key="3">
    <source>
        <dbReference type="ARBA" id="ARBA00012646"/>
    </source>
</evidence>
<evidence type="ECO:0000256" key="9">
    <source>
        <dbReference type="SAM" id="SignalP"/>
    </source>
</evidence>
<dbReference type="Gene3D" id="3.40.50.1240">
    <property type="entry name" value="Phosphoglycerate mutase-like"/>
    <property type="match status" value="1"/>
</dbReference>
<sequence>MKCFFTWIFYCLLITVISKQIITDQDGKLVDIKANLTTLIHVHALWRHGDRTPIYLLPNDTDNDEKSWEIGLGELTVDGIWQAYRLGKLLRQRYDGFLSETFKTSEIYVRSTNINRTLMTANAVLQGLYPLKYHDGIFSSVWHPIPVHIVQAEKDNLLFQSENCPRVNEELRQVYKMEIIQNILRMNEGFLRYIGKHMNVGNDYYDFENISLLYDLLEVITHHKDKHQFPKWVNETVWNKILELRNLWGQYEYYTDLLKRLRGGELWNEIFIRLNNLMKEHLIWKQKMYAYSAHDETLSALLNIFGMELTTNPPYASLLYYKNVTDSNRIYHFPIAYCDSICTVEKLGAATKKFVPINWEAECDPFVYYNKISTIVLFISMISIVAIISCQLLKSRLMKRKIYGDRTFFPSDADVALLGEDTI</sequence>
<dbReference type="PROSITE" id="PS00616">
    <property type="entry name" value="HIS_ACID_PHOSPHAT_1"/>
    <property type="match status" value="1"/>
</dbReference>
<dbReference type="Pfam" id="PF00328">
    <property type="entry name" value="His_Phos_2"/>
    <property type="match status" value="1"/>
</dbReference>
<comment type="similarity">
    <text evidence="2">Belongs to the histidine acid phosphatase family.</text>
</comment>
<dbReference type="GO" id="GO:0003993">
    <property type="term" value="F:acid phosphatase activity"/>
    <property type="evidence" value="ECO:0007669"/>
    <property type="project" value="UniProtKB-EC"/>
</dbReference>
<dbReference type="AlphaFoldDB" id="A0A238BN89"/>
<keyword evidence="4 9" id="KW-0732">Signal</keyword>
<dbReference type="EMBL" id="KZ270263">
    <property type="protein sequence ID" value="OZC06018.1"/>
    <property type="molecule type" value="Genomic_DNA"/>
</dbReference>
<evidence type="ECO:0000256" key="8">
    <source>
        <dbReference type="SAM" id="Phobius"/>
    </source>
</evidence>
<evidence type="ECO:0000256" key="2">
    <source>
        <dbReference type="ARBA" id="ARBA00005375"/>
    </source>
</evidence>
<evidence type="ECO:0000256" key="5">
    <source>
        <dbReference type="ARBA" id="ARBA00022801"/>
    </source>
</evidence>
<dbReference type="InterPro" id="IPR000560">
    <property type="entry name" value="His_Pase_clade-2"/>
</dbReference>
<accession>A0A238BN89</accession>
<evidence type="ECO:0000256" key="4">
    <source>
        <dbReference type="ARBA" id="ARBA00022729"/>
    </source>
</evidence>
<name>A0A238BN89_9BILA</name>
<dbReference type="InterPro" id="IPR050645">
    <property type="entry name" value="Histidine_acid_phosphatase"/>
</dbReference>
<keyword evidence="8" id="KW-1133">Transmembrane helix</keyword>
<keyword evidence="6" id="KW-1015">Disulfide bond</keyword>
<reference evidence="10 11" key="1">
    <citation type="submission" date="2015-12" db="EMBL/GenBank/DDBJ databases">
        <title>Draft genome of the nematode, Onchocerca flexuosa.</title>
        <authorList>
            <person name="Mitreva M."/>
        </authorList>
    </citation>
    <scope>NUCLEOTIDE SEQUENCE [LARGE SCALE GENOMIC DNA]</scope>
    <source>
        <strain evidence="10">Red Deer</strain>
    </source>
</reference>
<keyword evidence="7" id="KW-0325">Glycoprotein</keyword>
<dbReference type="Proteomes" id="UP000242913">
    <property type="component" value="Unassembled WGS sequence"/>
</dbReference>
<dbReference type="InterPro" id="IPR029033">
    <property type="entry name" value="His_PPase_superfam"/>
</dbReference>
<keyword evidence="5" id="KW-0378">Hydrolase</keyword>
<evidence type="ECO:0000313" key="11">
    <source>
        <dbReference type="Proteomes" id="UP000242913"/>
    </source>
</evidence>
<evidence type="ECO:0000256" key="7">
    <source>
        <dbReference type="ARBA" id="ARBA00023180"/>
    </source>
</evidence>
<comment type="catalytic activity">
    <reaction evidence="1">
        <text>a phosphate monoester + H2O = an alcohol + phosphate</text>
        <dbReference type="Rhea" id="RHEA:15017"/>
        <dbReference type="ChEBI" id="CHEBI:15377"/>
        <dbReference type="ChEBI" id="CHEBI:30879"/>
        <dbReference type="ChEBI" id="CHEBI:43474"/>
        <dbReference type="ChEBI" id="CHEBI:67140"/>
        <dbReference type="EC" id="3.1.3.2"/>
    </reaction>
</comment>
<protein>
    <recommendedName>
        <fullName evidence="3">acid phosphatase</fullName>
        <ecNumber evidence="3">3.1.3.2</ecNumber>
    </recommendedName>
</protein>
<proteinExistence type="inferred from homology"/>
<feature type="chain" id="PRO_5013031517" description="acid phosphatase" evidence="9">
    <location>
        <begin position="19"/>
        <end position="423"/>
    </location>
</feature>
<dbReference type="CDD" id="cd07061">
    <property type="entry name" value="HP_HAP_like"/>
    <property type="match status" value="1"/>
</dbReference>
<keyword evidence="11" id="KW-1185">Reference proteome</keyword>
<dbReference type="EC" id="3.1.3.2" evidence="3"/>
<dbReference type="SUPFAM" id="SSF53254">
    <property type="entry name" value="Phosphoglycerate mutase-like"/>
    <property type="match status" value="1"/>
</dbReference>